<accession>A0ABU2F8F7</accession>
<reference evidence="1 2" key="1">
    <citation type="submission" date="2022-06" db="EMBL/GenBank/DDBJ databases">
        <title>Haloarcula sp. a new haloarchaeum isolate from saline soil.</title>
        <authorList>
            <person name="Strakova D."/>
            <person name="Galisteo C."/>
            <person name="Sanchez-Porro C."/>
            <person name="Ventosa A."/>
        </authorList>
    </citation>
    <scope>NUCLEOTIDE SEQUENCE [LARGE SCALE GENOMIC DNA]</scope>
    <source>
        <strain evidence="1 2">S1CR25-12</strain>
    </source>
</reference>
<evidence type="ECO:0000313" key="1">
    <source>
        <dbReference type="EMBL" id="MDS0258198.1"/>
    </source>
</evidence>
<proteinExistence type="predicted"/>
<protein>
    <submittedName>
        <fullName evidence="1">Thioredoxin</fullName>
    </submittedName>
</protein>
<dbReference type="Proteomes" id="UP001259659">
    <property type="component" value="Unassembled WGS sequence"/>
</dbReference>
<organism evidence="1 2">
    <name type="scientific">Haloarcula saliterrae</name>
    <dbReference type="NCBI Taxonomy" id="2950534"/>
    <lineage>
        <taxon>Archaea</taxon>
        <taxon>Methanobacteriati</taxon>
        <taxon>Methanobacteriota</taxon>
        <taxon>Stenosarchaea group</taxon>
        <taxon>Halobacteria</taxon>
        <taxon>Halobacteriales</taxon>
        <taxon>Haloarculaceae</taxon>
        <taxon>Haloarcula</taxon>
    </lineage>
</organism>
<dbReference type="RefSeq" id="WP_310917757.1">
    <property type="nucleotide sequence ID" value="NZ_JAMQON010000001.1"/>
</dbReference>
<dbReference type="EMBL" id="JAMQON010000001">
    <property type="protein sequence ID" value="MDS0258198.1"/>
    <property type="molecule type" value="Genomic_DNA"/>
</dbReference>
<dbReference type="InterPro" id="IPR036249">
    <property type="entry name" value="Thioredoxin-like_sf"/>
</dbReference>
<keyword evidence="2" id="KW-1185">Reference proteome</keyword>
<name>A0ABU2F8F7_9EURY</name>
<dbReference type="SUPFAM" id="SSF52833">
    <property type="entry name" value="Thioredoxin-like"/>
    <property type="match status" value="1"/>
</dbReference>
<comment type="caution">
    <text evidence="1">The sequence shown here is derived from an EMBL/GenBank/DDBJ whole genome shotgun (WGS) entry which is preliminary data.</text>
</comment>
<sequence length="140" mass="15626">MSETGRLETMEPNPVWVRDAYADTVDTLARYRTELDYHIWGGDWCKDCRAQLPDFGAALEAAEVPDARIHHYPTEKQDDGSKTGPGVEEYGIEYIPTVVVEYAPRSGDTSQAVEEIARFVEEEPVPIAVHLADQIESAMA</sequence>
<gene>
    <name evidence="1" type="ORF">NDI56_02105</name>
</gene>
<dbReference type="Gene3D" id="3.40.30.10">
    <property type="entry name" value="Glutaredoxin"/>
    <property type="match status" value="1"/>
</dbReference>
<evidence type="ECO:0000313" key="2">
    <source>
        <dbReference type="Proteomes" id="UP001259659"/>
    </source>
</evidence>